<dbReference type="Gene3D" id="3.40.30.10">
    <property type="entry name" value="Glutaredoxin"/>
    <property type="match status" value="1"/>
</dbReference>
<dbReference type="AlphaFoldDB" id="A0AAD9D061"/>
<accession>A0AAD9D061</accession>
<reference evidence="2" key="1">
    <citation type="submission" date="2023-02" db="EMBL/GenBank/DDBJ databases">
        <title>Identification and recombinant expression of a fungal hydrolase from Papiliotrema laurentii that hydrolyzes apple cutin and clears colloidal polyester polyurethane.</title>
        <authorList>
            <consortium name="DOE Joint Genome Institute"/>
            <person name="Roman V.A."/>
            <person name="Bojanowski C."/>
            <person name="Crable B.R."/>
            <person name="Wagner D.N."/>
            <person name="Hung C.S."/>
            <person name="Nadeau L.J."/>
            <person name="Schratz L."/>
            <person name="Haridas S."/>
            <person name="Pangilinan J."/>
            <person name="Lipzen A."/>
            <person name="Na H."/>
            <person name="Yan M."/>
            <person name="Ng V."/>
            <person name="Grigoriev I.V."/>
            <person name="Spatafora J.W."/>
            <person name="Barlow D."/>
            <person name="Biffinger J."/>
            <person name="Kelley-Loughnane N."/>
            <person name="Varaljay V.A."/>
            <person name="Crookes-Goodson W.J."/>
        </authorList>
    </citation>
    <scope>NUCLEOTIDE SEQUENCE</scope>
    <source>
        <strain evidence="2">5307AH</strain>
    </source>
</reference>
<protein>
    <recommendedName>
        <fullName evidence="1">Glutathione S-transferase UstS-like C-terminal domain-containing protein</fullName>
    </recommendedName>
</protein>
<comment type="caution">
    <text evidence="2">The sequence shown here is derived from an EMBL/GenBank/DDBJ whole genome shotgun (WGS) entry which is preliminary data.</text>
</comment>
<sequence>MSEITLYELTSTSDRANTWSPFVWKAKVDLAILGVAVTSKRLNFVEIRGDLAKETGNEKILVPTIKVKGEYISDSFAIAQWLERNYASGDKTLFPGGEAATGFVKFIDEWVNGTLAAEMRGLIGPKVYQSLDEPCRAYWIQSRFKGDESKVAPFIANLTNAEFVETKTAAARARLAVLEELLEYQQSVGNGLWLSGKGPSHADAEVFGWYAFSRLNKELVAKVWEHDDLPKVREWVKAITAIVGEDELP</sequence>
<dbReference type="InterPro" id="IPR036249">
    <property type="entry name" value="Thioredoxin-like_sf"/>
</dbReference>
<feature type="domain" description="Glutathione S-transferase UstS-like C-terminal" evidence="1">
    <location>
        <begin position="105"/>
        <end position="214"/>
    </location>
</feature>
<proteinExistence type="predicted"/>
<dbReference type="InterPro" id="IPR036282">
    <property type="entry name" value="Glutathione-S-Trfase_C_sf"/>
</dbReference>
<evidence type="ECO:0000313" key="2">
    <source>
        <dbReference type="EMBL" id="KAK1923964.1"/>
    </source>
</evidence>
<dbReference type="SUPFAM" id="SSF47616">
    <property type="entry name" value="GST C-terminal domain-like"/>
    <property type="match status" value="1"/>
</dbReference>
<evidence type="ECO:0000313" key="3">
    <source>
        <dbReference type="Proteomes" id="UP001182556"/>
    </source>
</evidence>
<name>A0AAD9D061_PAPLA</name>
<dbReference type="Proteomes" id="UP001182556">
    <property type="component" value="Unassembled WGS sequence"/>
</dbReference>
<keyword evidence="3" id="KW-1185">Reference proteome</keyword>
<gene>
    <name evidence="2" type="ORF">DB88DRAFT_488623</name>
</gene>
<evidence type="ECO:0000259" key="1">
    <source>
        <dbReference type="Pfam" id="PF22041"/>
    </source>
</evidence>
<dbReference type="InterPro" id="IPR054416">
    <property type="entry name" value="GST_UstS-like_C"/>
</dbReference>
<dbReference type="SUPFAM" id="SSF52833">
    <property type="entry name" value="Thioredoxin-like"/>
    <property type="match status" value="1"/>
</dbReference>
<dbReference type="EMBL" id="JAODAN010000005">
    <property type="protein sequence ID" value="KAK1923964.1"/>
    <property type="molecule type" value="Genomic_DNA"/>
</dbReference>
<dbReference type="Pfam" id="PF22041">
    <property type="entry name" value="GST_C_7"/>
    <property type="match status" value="1"/>
</dbReference>
<dbReference type="Gene3D" id="1.20.1050.10">
    <property type="match status" value="1"/>
</dbReference>
<organism evidence="2 3">
    <name type="scientific">Papiliotrema laurentii</name>
    <name type="common">Cryptococcus laurentii</name>
    <dbReference type="NCBI Taxonomy" id="5418"/>
    <lineage>
        <taxon>Eukaryota</taxon>
        <taxon>Fungi</taxon>
        <taxon>Dikarya</taxon>
        <taxon>Basidiomycota</taxon>
        <taxon>Agaricomycotina</taxon>
        <taxon>Tremellomycetes</taxon>
        <taxon>Tremellales</taxon>
        <taxon>Rhynchogastremaceae</taxon>
        <taxon>Papiliotrema</taxon>
    </lineage>
</organism>